<name>A0A3Q3IR53_MONAL</name>
<dbReference type="InterPro" id="IPR036397">
    <property type="entry name" value="RNaseH_sf"/>
</dbReference>
<organism evidence="3 4">
    <name type="scientific">Monopterus albus</name>
    <name type="common">Swamp eel</name>
    <dbReference type="NCBI Taxonomy" id="43700"/>
    <lineage>
        <taxon>Eukaryota</taxon>
        <taxon>Metazoa</taxon>
        <taxon>Chordata</taxon>
        <taxon>Craniata</taxon>
        <taxon>Vertebrata</taxon>
        <taxon>Euteleostomi</taxon>
        <taxon>Actinopterygii</taxon>
        <taxon>Neopterygii</taxon>
        <taxon>Teleostei</taxon>
        <taxon>Neoteleostei</taxon>
        <taxon>Acanthomorphata</taxon>
        <taxon>Anabantaria</taxon>
        <taxon>Synbranchiformes</taxon>
        <taxon>Synbranchidae</taxon>
        <taxon>Monopterus</taxon>
    </lineage>
</organism>
<dbReference type="STRING" id="43700.ENSMALP00000007543"/>
<keyword evidence="4" id="KW-1185">Reference proteome</keyword>
<reference evidence="3" key="1">
    <citation type="submission" date="2025-08" db="UniProtKB">
        <authorList>
            <consortium name="Ensembl"/>
        </authorList>
    </citation>
    <scope>IDENTIFICATION</scope>
</reference>
<feature type="compositionally biased region" description="Polar residues" evidence="1">
    <location>
        <begin position="271"/>
        <end position="294"/>
    </location>
</feature>
<dbReference type="GO" id="GO:0003676">
    <property type="term" value="F:nucleic acid binding"/>
    <property type="evidence" value="ECO:0007669"/>
    <property type="project" value="InterPro"/>
</dbReference>
<evidence type="ECO:0000259" key="2">
    <source>
        <dbReference type="PROSITE" id="PS50994"/>
    </source>
</evidence>
<protein>
    <recommendedName>
        <fullName evidence="2">Integrase catalytic domain-containing protein</fullName>
    </recommendedName>
</protein>
<dbReference type="InterPro" id="IPR001584">
    <property type="entry name" value="Integrase_cat-core"/>
</dbReference>
<dbReference type="PROSITE" id="PS50994">
    <property type="entry name" value="INTEGRASE"/>
    <property type="match status" value="1"/>
</dbReference>
<dbReference type="Ensembl" id="ENSMALT00000007706.1">
    <property type="protein sequence ID" value="ENSMALP00000007543.1"/>
    <property type="gene ID" value="ENSMALG00000005364.1"/>
</dbReference>
<dbReference type="InterPro" id="IPR012337">
    <property type="entry name" value="RNaseH-like_sf"/>
</dbReference>
<proteinExistence type="predicted"/>
<evidence type="ECO:0000313" key="3">
    <source>
        <dbReference type="Ensembl" id="ENSMALP00000007543.1"/>
    </source>
</evidence>
<dbReference type="SUPFAM" id="SSF53098">
    <property type="entry name" value="Ribonuclease H-like"/>
    <property type="match status" value="1"/>
</dbReference>
<evidence type="ECO:0000313" key="4">
    <source>
        <dbReference type="Proteomes" id="UP000261600"/>
    </source>
</evidence>
<feature type="domain" description="Integrase catalytic" evidence="2">
    <location>
        <begin position="21"/>
        <end position="130"/>
    </location>
</feature>
<dbReference type="Pfam" id="PF00665">
    <property type="entry name" value="rve"/>
    <property type="match status" value="1"/>
</dbReference>
<feature type="region of interest" description="Disordered" evidence="1">
    <location>
        <begin position="258"/>
        <end position="294"/>
    </location>
</feature>
<dbReference type="GO" id="GO:0015074">
    <property type="term" value="P:DNA integration"/>
    <property type="evidence" value="ECO:0007669"/>
    <property type="project" value="InterPro"/>
</dbReference>
<accession>A0A3Q3IR53</accession>
<sequence length="313" mass="35082">MVLKCRACIQERQNPKEPLVASECPARPWQKLGTDLFVLKGKTYLVVVDYFSRYVEVAQLCNTKSTDIIVQLKSIFAQHGIPEELMSDNGPQFSGQDFTQFADTYGFRHITSSPKFLQSNGEAERMAKSLLKKASDPYLLAYRTTPLQSGFSPAHLLMGRRLRTTVPTLPSRLDPAVPSVGDFVGKERAKKELEAERYNWRHRAKLLSDLVPGAHVWVTDAKESGTVLQNHTSPRSYLVNMPKGVVRRNRQHLIPLLSHASDGDVAEQQELPETNNQQVSTSPGKTPETLPTGTATLTQDKVWESCKPERLNL</sequence>
<dbReference type="InterPro" id="IPR050951">
    <property type="entry name" value="Retrovirus_Pol_polyprotein"/>
</dbReference>
<dbReference type="Gene3D" id="3.30.420.10">
    <property type="entry name" value="Ribonuclease H-like superfamily/Ribonuclease H"/>
    <property type="match status" value="1"/>
</dbReference>
<dbReference type="FunFam" id="3.30.420.10:FF:000063">
    <property type="entry name" value="Retrovirus-related Pol polyprotein from transposon 297-like Protein"/>
    <property type="match status" value="1"/>
</dbReference>
<dbReference type="PANTHER" id="PTHR37984">
    <property type="entry name" value="PROTEIN CBG26694"/>
    <property type="match status" value="1"/>
</dbReference>
<dbReference type="PANTHER" id="PTHR37984:SF9">
    <property type="entry name" value="INTEGRASE CATALYTIC DOMAIN-CONTAINING PROTEIN"/>
    <property type="match status" value="1"/>
</dbReference>
<dbReference type="Proteomes" id="UP000261600">
    <property type="component" value="Unplaced"/>
</dbReference>
<reference evidence="3" key="2">
    <citation type="submission" date="2025-09" db="UniProtKB">
        <authorList>
            <consortium name="Ensembl"/>
        </authorList>
    </citation>
    <scope>IDENTIFICATION</scope>
</reference>
<dbReference type="AlphaFoldDB" id="A0A3Q3IR53"/>
<evidence type="ECO:0000256" key="1">
    <source>
        <dbReference type="SAM" id="MobiDB-lite"/>
    </source>
</evidence>